<evidence type="ECO:0000313" key="2">
    <source>
        <dbReference type="EMBL" id="SHG15599.1"/>
    </source>
</evidence>
<dbReference type="AlphaFoldDB" id="A0A1M5HI09"/>
<sequence>MRRYKYIWVQVCLSALMALLCTTNCSREYSLEGSDTTLILQPPAPLPDSGIGGPFSNLVTCTGCAAELETNQWSFQLSNTLLCGIIDTAILSSTREAFTFFGPSLCSLDSGLVITASLAPDKLDRNITGYNIPKAGMYYYDHVGNQHMLESRSSQPFRMHIISYNHQTKEISGSFSGVVYTADGKEVIIKGGLWKTHLY</sequence>
<reference evidence="2 3" key="1">
    <citation type="submission" date="2016-11" db="EMBL/GenBank/DDBJ databases">
        <authorList>
            <person name="Jaros S."/>
            <person name="Januszkiewicz K."/>
            <person name="Wedrychowicz H."/>
        </authorList>
    </citation>
    <scope>NUCLEOTIDE SEQUENCE [LARGE SCALE GENOMIC DNA]</scope>
    <source>
        <strain evidence="2 3">DSM 26897</strain>
    </source>
</reference>
<keyword evidence="3" id="KW-1185">Reference proteome</keyword>
<accession>A0A1M5HI09</accession>
<gene>
    <name evidence="2" type="ORF">SAMN05444008_11965</name>
</gene>
<evidence type="ECO:0000313" key="3">
    <source>
        <dbReference type="Proteomes" id="UP000184368"/>
    </source>
</evidence>
<dbReference type="Proteomes" id="UP000184368">
    <property type="component" value="Unassembled WGS sequence"/>
</dbReference>
<feature type="signal peptide" evidence="1">
    <location>
        <begin position="1"/>
        <end position="27"/>
    </location>
</feature>
<protein>
    <recommendedName>
        <fullName evidence="4">Lipoprotein</fullName>
    </recommendedName>
</protein>
<dbReference type="EMBL" id="FQUO01000019">
    <property type="protein sequence ID" value="SHG15599.1"/>
    <property type="molecule type" value="Genomic_DNA"/>
</dbReference>
<organism evidence="2 3">
    <name type="scientific">Cnuella takakiae</name>
    <dbReference type="NCBI Taxonomy" id="1302690"/>
    <lineage>
        <taxon>Bacteria</taxon>
        <taxon>Pseudomonadati</taxon>
        <taxon>Bacteroidota</taxon>
        <taxon>Chitinophagia</taxon>
        <taxon>Chitinophagales</taxon>
        <taxon>Chitinophagaceae</taxon>
        <taxon>Cnuella</taxon>
    </lineage>
</organism>
<evidence type="ECO:0008006" key="4">
    <source>
        <dbReference type="Google" id="ProtNLM"/>
    </source>
</evidence>
<feature type="chain" id="PRO_5012838609" description="Lipoprotein" evidence="1">
    <location>
        <begin position="28"/>
        <end position="199"/>
    </location>
</feature>
<proteinExistence type="predicted"/>
<name>A0A1M5HI09_9BACT</name>
<keyword evidence="1" id="KW-0732">Signal</keyword>
<evidence type="ECO:0000256" key="1">
    <source>
        <dbReference type="SAM" id="SignalP"/>
    </source>
</evidence>